<dbReference type="Gene3D" id="1.10.510.10">
    <property type="entry name" value="Transferase(Phosphotransferase) domain 1"/>
    <property type="match status" value="1"/>
</dbReference>
<comment type="caution">
    <text evidence="2">The sequence shown here is derived from an EMBL/GenBank/DDBJ whole genome shotgun (WGS) entry which is preliminary data.</text>
</comment>
<dbReference type="InterPro" id="IPR055801">
    <property type="entry name" value="DUF7377"/>
</dbReference>
<dbReference type="InterPro" id="IPR000719">
    <property type="entry name" value="Prot_kinase_dom"/>
</dbReference>
<evidence type="ECO:0000313" key="2">
    <source>
        <dbReference type="EMBL" id="KAK8928568.1"/>
    </source>
</evidence>
<sequence>MTAALECFSGSPIDGDDAINQLFLKNCHRYDALLPARRHYSSAYTTSAAQPSKKWHRLSRNIAGAIAGFKNSFSLDPCPPSRGIVQLFPGNHLPEKLLRDIRRHLDLLPNSYSQSGFDIMDVVLHLRLVDQAADDDHPAVDIQQISGEPSVFKLTFACKSAFSLQAMYGAIEGSVLCCKKIQVFEKRGLTLGVVTVAVDPGGEKHFKSRIEAELRSAAKKQRSSGVNRNSSLCHCLEEASLAVSAHTVGSGREELGRWILSAGDMEFVERAGINSFIGSYKGKKVWIKKLRGRERGNANEIEIRPDLAQLMSCGKKNLLQFCGVCVDERNGICVVTPLMEGGSVRDLIRRRKKVGMGDVMRIGLQMAEGLLFVNSHGVSFRDLNSQRILLDGRGNACLGDMGIVSACRNPWEATEYETGGYQWLAPEIIAIDPESKSETWMSNVYSFGMVLWEMVAGEAAYSSYSPVQAAVGIAACGLRPEIPKDCPTVLRSLMIRCWNDRPSKRPQLSEIVDILNKQTNCFNYAG</sequence>
<dbReference type="PROSITE" id="PS50011">
    <property type="entry name" value="PROTEIN_KINASE_DOM"/>
    <property type="match status" value="1"/>
</dbReference>
<dbReference type="EMBL" id="JBBWWQ010000015">
    <property type="protein sequence ID" value="KAK8928568.1"/>
    <property type="molecule type" value="Genomic_DNA"/>
</dbReference>
<name>A0AAP0B537_9ASPA</name>
<dbReference type="SUPFAM" id="SSF56112">
    <property type="entry name" value="Protein kinase-like (PK-like)"/>
    <property type="match status" value="1"/>
</dbReference>
<dbReference type="PANTHER" id="PTHR44329">
    <property type="entry name" value="SERINE/THREONINE-PROTEIN KINASE TNNI3K-RELATED"/>
    <property type="match status" value="1"/>
</dbReference>
<evidence type="ECO:0000259" key="1">
    <source>
        <dbReference type="PROSITE" id="PS50011"/>
    </source>
</evidence>
<protein>
    <submittedName>
        <fullName evidence="2">Serine/threonine-protein kinase HT1</fullName>
    </submittedName>
</protein>
<organism evidence="2 3">
    <name type="scientific">Platanthera zijinensis</name>
    <dbReference type="NCBI Taxonomy" id="2320716"/>
    <lineage>
        <taxon>Eukaryota</taxon>
        <taxon>Viridiplantae</taxon>
        <taxon>Streptophyta</taxon>
        <taxon>Embryophyta</taxon>
        <taxon>Tracheophyta</taxon>
        <taxon>Spermatophyta</taxon>
        <taxon>Magnoliopsida</taxon>
        <taxon>Liliopsida</taxon>
        <taxon>Asparagales</taxon>
        <taxon>Orchidaceae</taxon>
        <taxon>Orchidoideae</taxon>
        <taxon>Orchideae</taxon>
        <taxon>Orchidinae</taxon>
        <taxon>Platanthera</taxon>
    </lineage>
</organism>
<dbReference type="InterPro" id="IPR051681">
    <property type="entry name" value="Ser/Thr_Kinases-Pseudokinases"/>
</dbReference>
<reference evidence="2 3" key="1">
    <citation type="journal article" date="2022" name="Nat. Plants">
        <title>Genomes of leafy and leafless Platanthera orchids illuminate the evolution of mycoheterotrophy.</title>
        <authorList>
            <person name="Li M.H."/>
            <person name="Liu K.W."/>
            <person name="Li Z."/>
            <person name="Lu H.C."/>
            <person name="Ye Q.L."/>
            <person name="Zhang D."/>
            <person name="Wang J.Y."/>
            <person name="Li Y.F."/>
            <person name="Zhong Z.M."/>
            <person name="Liu X."/>
            <person name="Yu X."/>
            <person name="Liu D.K."/>
            <person name="Tu X.D."/>
            <person name="Liu B."/>
            <person name="Hao Y."/>
            <person name="Liao X.Y."/>
            <person name="Jiang Y.T."/>
            <person name="Sun W.H."/>
            <person name="Chen J."/>
            <person name="Chen Y.Q."/>
            <person name="Ai Y."/>
            <person name="Zhai J.W."/>
            <person name="Wu S.S."/>
            <person name="Zhou Z."/>
            <person name="Hsiao Y.Y."/>
            <person name="Wu W.L."/>
            <person name="Chen Y.Y."/>
            <person name="Lin Y.F."/>
            <person name="Hsu J.L."/>
            <person name="Li C.Y."/>
            <person name="Wang Z.W."/>
            <person name="Zhao X."/>
            <person name="Zhong W.Y."/>
            <person name="Ma X.K."/>
            <person name="Ma L."/>
            <person name="Huang J."/>
            <person name="Chen G.Z."/>
            <person name="Huang M.Z."/>
            <person name="Huang L."/>
            <person name="Peng D.H."/>
            <person name="Luo Y.B."/>
            <person name="Zou S.Q."/>
            <person name="Chen S.P."/>
            <person name="Lan S."/>
            <person name="Tsai W.C."/>
            <person name="Van de Peer Y."/>
            <person name="Liu Z.J."/>
        </authorList>
    </citation>
    <scope>NUCLEOTIDE SEQUENCE [LARGE SCALE GENOMIC DNA]</scope>
    <source>
        <strain evidence="2">Lor287</strain>
    </source>
</reference>
<keyword evidence="2" id="KW-0418">Kinase</keyword>
<dbReference type="AlphaFoldDB" id="A0AAP0B537"/>
<proteinExistence type="predicted"/>
<keyword evidence="2" id="KW-0808">Transferase</keyword>
<dbReference type="GO" id="GO:0004674">
    <property type="term" value="F:protein serine/threonine kinase activity"/>
    <property type="evidence" value="ECO:0007669"/>
    <property type="project" value="TreeGrafter"/>
</dbReference>
<dbReference type="Proteomes" id="UP001418222">
    <property type="component" value="Unassembled WGS sequence"/>
</dbReference>
<dbReference type="Pfam" id="PF24093">
    <property type="entry name" value="DUF7377"/>
    <property type="match status" value="1"/>
</dbReference>
<dbReference type="Pfam" id="PF07714">
    <property type="entry name" value="PK_Tyr_Ser-Thr"/>
    <property type="match status" value="1"/>
</dbReference>
<dbReference type="GO" id="GO:0005524">
    <property type="term" value="F:ATP binding"/>
    <property type="evidence" value="ECO:0007669"/>
    <property type="project" value="InterPro"/>
</dbReference>
<feature type="domain" description="Protein kinase" evidence="1">
    <location>
        <begin position="254"/>
        <end position="522"/>
    </location>
</feature>
<dbReference type="PRINTS" id="PR00109">
    <property type="entry name" value="TYRKINASE"/>
</dbReference>
<dbReference type="InterPro" id="IPR001245">
    <property type="entry name" value="Ser-Thr/Tyr_kinase_cat_dom"/>
</dbReference>
<dbReference type="PANTHER" id="PTHR44329:SF84">
    <property type="entry name" value="PROTEIN KINASE LIKE PROTEIN"/>
    <property type="match status" value="1"/>
</dbReference>
<keyword evidence="3" id="KW-1185">Reference proteome</keyword>
<evidence type="ECO:0000313" key="3">
    <source>
        <dbReference type="Proteomes" id="UP001418222"/>
    </source>
</evidence>
<gene>
    <name evidence="2" type="primary">HT1</name>
    <name evidence="2" type="ORF">KSP39_PZI017511</name>
</gene>
<accession>A0AAP0B537</accession>
<dbReference type="InterPro" id="IPR011009">
    <property type="entry name" value="Kinase-like_dom_sf"/>
</dbReference>